<evidence type="ECO:0000313" key="3">
    <source>
        <dbReference type="Proteomes" id="UP000253999"/>
    </source>
</evidence>
<comment type="caution">
    <text evidence="2">The sequence shown here is derived from an EMBL/GenBank/DDBJ whole genome shotgun (WGS) entry which is preliminary data.</text>
</comment>
<name>A0A369ZG30_HAEPH</name>
<accession>A0A369ZG30</accession>
<evidence type="ECO:0000259" key="1">
    <source>
        <dbReference type="Pfam" id="PF01755"/>
    </source>
</evidence>
<gene>
    <name evidence="2" type="ORF">DPV98_00430</name>
</gene>
<dbReference type="CDD" id="cd06532">
    <property type="entry name" value="Glyco_transf_25"/>
    <property type="match status" value="1"/>
</dbReference>
<dbReference type="InterPro" id="IPR002654">
    <property type="entry name" value="Glyco_trans_25"/>
</dbReference>
<organism evidence="2 3">
    <name type="scientific">Haemophilus parahaemolyticus</name>
    <dbReference type="NCBI Taxonomy" id="735"/>
    <lineage>
        <taxon>Bacteria</taxon>
        <taxon>Pseudomonadati</taxon>
        <taxon>Pseudomonadota</taxon>
        <taxon>Gammaproteobacteria</taxon>
        <taxon>Pasteurellales</taxon>
        <taxon>Pasteurellaceae</taxon>
        <taxon>Haemophilus</taxon>
    </lineage>
</organism>
<dbReference type="RefSeq" id="WP_111312172.1">
    <property type="nucleotide sequence ID" value="NZ_QEQD01000001.1"/>
</dbReference>
<reference evidence="2 3" key="1">
    <citation type="submission" date="2018-05" db="EMBL/GenBank/DDBJ databases">
        <title>Draft Genome Sequences for a Diverse set of 7 Haemophilus Species.</title>
        <authorList>
            <person name="Nichols M."/>
            <person name="Topaz N."/>
            <person name="Wang X."/>
            <person name="Wang X."/>
            <person name="Boxrud D."/>
        </authorList>
    </citation>
    <scope>NUCLEOTIDE SEQUENCE [LARGE SCALE GENOMIC DNA]</scope>
    <source>
        <strain evidence="2 3">C2010039593</strain>
    </source>
</reference>
<dbReference type="EMBL" id="QEQD01000001">
    <property type="protein sequence ID" value="RDF05777.1"/>
    <property type="molecule type" value="Genomic_DNA"/>
</dbReference>
<dbReference type="Pfam" id="PF01755">
    <property type="entry name" value="Glyco_transf_25"/>
    <property type="match status" value="1"/>
</dbReference>
<sequence length="256" mass="29789">MKKYLISLDKDVKRRELFFAQPDTSDFEIFRAINTMALEETELQNRFNFEKFKQRYHRLVTKGEIGCTLSHLAVYQLITEDQTINAGDYVLVCEDDALFAANFQQNLTALLQQNLQADIVLVGQSKIPTFNDVELKINYPSTFKCWQKRIENTGYTYSYPYKNYFAGTVAYLIKKSAALRFLAELKTHKPYWLADDFILFGQDFNLDIFVIRPLMVIENPNLASNLEDLRGSLKNNLFKKLLKLPLKKALAIKRNL</sequence>
<dbReference type="STRING" id="735.B0185_00490"/>
<proteinExistence type="predicted"/>
<dbReference type="AlphaFoldDB" id="A0A369ZG30"/>
<dbReference type="Proteomes" id="UP000253999">
    <property type="component" value="Unassembled WGS sequence"/>
</dbReference>
<evidence type="ECO:0000313" key="2">
    <source>
        <dbReference type="EMBL" id="RDF05777.1"/>
    </source>
</evidence>
<protein>
    <submittedName>
        <fullName evidence="2">Lsg locus protein 4</fullName>
    </submittedName>
</protein>
<feature type="domain" description="Glycosyl transferase family 25" evidence="1">
    <location>
        <begin position="2"/>
        <end position="196"/>
    </location>
</feature>